<feature type="binding site" evidence="9">
    <location>
        <position position="60"/>
    </location>
    <ligand>
        <name>Cu cation</name>
        <dbReference type="ChEBI" id="CHEBI:23378"/>
    </ligand>
</feature>
<feature type="signal peptide" evidence="10">
    <location>
        <begin position="1"/>
        <end position="20"/>
    </location>
</feature>
<protein>
    <recommendedName>
        <fullName evidence="2 8">Pseudoazurin</fullName>
    </recommendedName>
</protein>
<comment type="subcellular location">
    <subcellularLocation>
        <location evidence="1">Periplasm</location>
    </subcellularLocation>
</comment>
<dbReference type="GO" id="GO:0005507">
    <property type="term" value="F:copper ion binding"/>
    <property type="evidence" value="ECO:0007669"/>
    <property type="project" value="UniProtKB-UniRule"/>
</dbReference>
<keyword evidence="6" id="KW-0249">Electron transport</keyword>
<sequence length="150" mass="16630">MIIKRFFSLSLMCIALPALGAEHEIQMLNYADAGGMVFEPGYLQVAPGDTVTFVPTNTGHHVRSHIVPESVEGWESEMDERFSVTLEEQGVYVYYCPPHLMMNMTGVIQVGSEAGNRTEVEEAASALARRAFQNSGRLASYLSEVTWQPE</sequence>
<evidence type="ECO:0000256" key="8">
    <source>
        <dbReference type="NCBIfam" id="TIGR02375"/>
    </source>
</evidence>
<organism evidence="12 14">
    <name type="scientific">Vreelandella boliviensis LC1</name>
    <dbReference type="NCBI Taxonomy" id="1072583"/>
    <lineage>
        <taxon>Bacteria</taxon>
        <taxon>Pseudomonadati</taxon>
        <taxon>Pseudomonadota</taxon>
        <taxon>Gammaproteobacteria</taxon>
        <taxon>Oceanospirillales</taxon>
        <taxon>Halomonadaceae</taxon>
        <taxon>Vreelandella</taxon>
    </lineage>
</organism>
<keyword evidence="3" id="KW-0813">Transport</keyword>
<dbReference type="NCBIfam" id="TIGR02375">
    <property type="entry name" value="pseudoazurin"/>
    <property type="match status" value="1"/>
</dbReference>
<keyword evidence="10" id="KW-0732">Signal</keyword>
<evidence type="ECO:0000256" key="5">
    <source>
        <dbReference type="ARBA" id="ARBA00022764"/>
    </source>
</evidence>
<feature type="domain" description="Blue (type 1) copper" evidence="11">
    <location>
        <begin position="26"/>
        <end position="110"/>
    </location>
</feature>
<reference evidence="13 15" key="2">
    <citation type="submission" date="2017-07" db="EMBL/GenBank/DDBJ databases">
        <title>Shotgun whole genome sequences of three halophilic bacterial isolates.</title>
        <authorList>
            <person name="Pozzo T."/>
            <person name="Higdon S.M."/>
            <person name="Quillaguaman J."/>
        </authorList>
    </citation>
    <scope>NUCLEOTIDE SEQUENCE [LARGE SCALE GENOMIC DNA]</scope>
    <source>
        <strain evidence="13 15">LC1</strain>
    </source>
</reference>
<evidence type="ECO:0000313" key="13">
    <source>
        <dbReference type="EMBL" id="OZT75772.1"/>
    </source>
</evidence>
<evidence type="ECO:0000313" key="15">
    <source>
        <dbReference type="Proteomes" id="UP000216538"/>
    </source>
</evidence>
<evidence type="ECO:0000256" key="4">
    <source>
        <dbReference type="ARBA" id="ARBA00022723"/>
    </source>
</evidence>
<dbReference type="Proteomes" id="UP000216538">
    <property type="component" value="Unassembled WGS sequence"/>
</dbReference>
<feature type="binding site" evidence="9">
    <location>
        <position position="99"/>
    </location>
    <ligand>
        <name>Cu cation</name>
        <dbReference type="ChEBI" id="CHEBI:23378"/>
    </ligand>
</feature>
<evidence type="ECO:0000256" key="3">
    <source>
        <dbReference type="ARBA" id="ARBA00022448"/>
    </source>
</evidence>
<keyword evidence="7 9" id="KW-0186">Copper</keyword>
<dbReference type="AlphaFoldDB" id="A0A265E2F6"/>
<dbReference type="EMBL" id="JH393257">
    <property type="protein sequence ID" value="EHJ93728.1"/>
    <property type="molecule type" value="Genomic_DNA"/>
</dbReference>
<dbReference type="InterPro" id="IPR028871">
    <property type="entry name" value="BlueCu_1_BS"/>
</dbReference>
<evidence type="ECO:0000259" key="11">
    <source>
        <dbReference type="Pfam" id="PF00127"/>
    </source>
</evidence>
<evidence type="ECO:0000256" key="2">
    <source>
        <dbReference type="ARBA" id="ARBA00016984"/>
    </source>
</evidence>
<dbReference type="GO" id="GO:0042597">
    <property type="term" value="C:periplasmic space"/>
    <property type="evidence" value="ECO:0007669"/>
    <property type="project" value="UniProtKB-SubCell"/>
</dbReference>
<proteinExistence type="predicted"/>
<feature type="chain" id="PRO_5044572091" description="Pseudoazurin" evidence="10">
    <location>
        <begin position="21"/>
        <end position="150"/>
    </location>
</feature>
<dbReference type="InterPro" id="IPR000923">
    <property type="entry name" value="BlueCu_1"/>
</dbReference>
<dbReference type="InterPro" id="IPR012745">
    <property type="entry name" value="Pseudoazurin"/>
</dbReference>
<dbReference type="InterPro" id="IPR008972">
    <property type="entry name" value="Cupredoxin"/>
</dbReference>
<gene>
    <name evidence="13" type="ORF">CE457_00655</name>
    <name evidence="12" type="ORF">KUC_0678</name>
</gene>
<feature type="binding site" evidence="9">
    <location>
        <position position="96"/>
    </location>
    <ligand>
        <name>Cu cation</name>
        <dbReference type="ChEBI" id="CHEBI:23378"/>
    </ligand>
</feature>
<dbReference type="OrthoDB" id="9757546at2"/>
<evidence type="ECO:0000313" key="14">
    <source>
        <dbReference type="Proteomes" id="UP000005756"/>
    </source>
</evidence>
<name>A0A265E2F6_9GAMM</name>
<dbReference type="SUPFAM" id="SSF49503">
    <property type="entry name" value="Cupredoxins"/>
    <property type="match status" value="1"/>
</dbReference>
<accession>A0A265E2F6</accession>
<dbReference type="Proteomes" id="UP000005756">
    <property type="component" value="Unassembled WGS sequence"/>
</dbReference>
<dbReference type="PRINTS" id="PR00155">
    <property type="entry name" value="AMICYANIN"/>
</dbReference>
<dbReference type="InterPro" id="IPR001235">
    <property type="entry name" value="Copper_blue_Plastocyanin"/>
</dbReference>
<reference evidence="12 14" key="1">
    <citation type="submission" date="2011-10" db="EMBL/GenBank/DDBJ databases">
        <authorList>
            <person name="Quillaguamn J."/>
            <person name="Guzmn D."/>
            <person name="Balderrama-Subieta A."/>
            <person name="Cardona-Ortuo C."/>
            <person name="Guevara-Martnez M."/>
            <person name="Callisaya-Quispe N."/>
        </authorList>
    </citation>
    <scope>NUCLEOTIDE SEQUENCE [LARGE SCALE GENOMIC DNA]</scope>
    <source>
        <strain evidence="12 14">LC1</strain>
    </source>
</reference>
<dbReference type="EMBL" id="NPEY01000001">
    <property type="protein sequence ID" value="OZT75772.1"/>
    <property type="molecule type" value="Genomic_DNA"/>
</dbReference>
<dbReference type="RefSeq" id="WP_007111664.1">
    <property type="nucleotide sequence ID" value="NZ_JH393257.1"/>
</dbReference>
<keyword evidence="5" id="KW-0574">Periplasm</keyword>
<dbReference type="Gene3D" id="2.60.40.420">
    <property type="entry name" value="Cupredoxins - blue copper proteins"/>
    <property type="match status" value="1"/>
</dbReference>
<evidence type="ECO:0000256" key="1">
    <source>
        <dbReference type="ARBA" id="ARBA00004418"/>
    </source>
</evidence>
<keyword evidence="15" id="KW-1185">Reference proteome</keyword>
<comment type="cofactor">
    <cofactor evidence="9">
        <name>Cu cation</name>
        <dbReference type="ChEBI" id="CHEBI:23378"/>
    </cofactor>
    <text evidence="9">Binds 1 copper ion per subunit.</text>
</comment>
<evidence type="ECO:0000256" key="7">
    <source>
        <dbReference type="ARBA" id="ARBA00023008"/>
    </source>
</evidence>
<keyword evidence="4 9" id="KW-0479">Metal-binding</keyword>
<evidence type="ECO:0000256" key="6">
    <source>
        <dbReference type="ARBA" id="ARBA00022982"/>
    </source>
</evidence>
<dbReference type="GO" id="GO:0009055">
    <property type="term" value="F:electron transfer activity"/>
    <property type="evidence" value="ECO:0007669"/>
    <property type="project" value="InterPro"/>
</dbReference>
<feature type="binding site" evidence="9">
    <location>
        <position position="104"/>
    </location>
    <ligand>
        <name>Cu cation</name>
        <dbReference type="ChEBI" id="CHEBI:23378"/>
    </ligand>
</feature>
<dbReference type="Pfam" id="PF00127">
    <property type="entry name" value="Copper-bind"/>
    <property type="match status" value="1"/>
</dbReference>
<dbReference type="STRING" id="1072583.KUC_0678"/>
<dbReference type="InterPro" id="IPR002386">
    <property type="entry name" value="Amicyanin/Pseudoazurin"/>
</dbReference>
<dbReference type="PRINTS" id="PR00156">
    <property type="entry name" value="COPPERBLUE"/>
</dbReference>
<evidence type="ECO:0000256" key="10">
    <source>
        <dbReference type="SAM" id="SignalP"/>
    </source>
</evidence>
<evidence type="ECO:0000256" key="9">
    <source>
        <dbReference type="PIRSR" id="PIRSR602386-1"/>
    </source>
</evidence>
<evidence type="ECO:0000313" key="12">
    <source>
        <dbReference type="EMBL" id="EHJ93728.1"/>
    </source>
</evidence>
<dbReference type="PROSITE" id="PS00196">
    <property type="entry name" value="COPPER_BLUE"/>
    <property type="match status" value="1"/>
</dbReference>